<dbReference type="EMBL" id="BSPL01000011">
    <property type="protein sequence ID" value="GLS69281.1"/>
    <property type="molecule type" value="Genomic_DNA"/>
</dbReference>
<evidence type="ECO:0000259" key="1">
    <source>
        <dbReference type="Pfam" id="PF18431"/>
    </source>
</evidence>
<evidence type="ECO:0000313" key="2">
    <source>
        <dbReference type="EMBL" id="GLS69281.1"/>
    </source>
</evidence>
<feature type="domain" description="Bacterial CdiA-CT RNAse A" evidence="1">
    <location>
        <begin position="90"/>
        <end position="211"/>
    </location>
</feature>
<name>A0AA37WQG8_9HYPH</name>
<dbReference type="InterPro" id="IPR041436">
    <property type="entry name" value="RNAse_A_bac"/>
</dbReference>
<proteinExistence type="predicted"/>
<dbReference type="Proteomes" id="UP001157440">
    <property type="component" value="Unassembled WGS sequence"/>
</dbReference>
<reference evidence="3" key="1">
    <citation type="journal article" date="2019" name="Int. J. Syst. Evol. Microbiol.">
        <title>The Global Catalogue of Microorganisms (GCM) 10K type strain sequencing project: providing services to taxonomists for standard genome sequencing and annotation.</title>
        <authorList>
            <consortium name="The Broad Institute Genomics Platform"/>
            <consortium name="The Broad Institute Genome Sequencing Center for Infectious Disease"/>
            <person name="Wu L."/>
            <person name="Ma J."/>
        </authorList>
    </citation>
    <scope>NUCLEOTIDE SEQUENCE [LARGE SCALE GENOMIC DNA]</scope>
    <source>
        <strain evidence="3">NBRC 103632</strain>
    </source>
</reference>
<protein>
    <recommendedName>
        <fullName evidence="1">Bacterial CdiA-CT RNAse A domain-containing protein</fullName>
    </recommendedName>
</protein>
<comment type="caution">
    <text evidence="2">The sequence shown here is derived from an EMBL/GenBank/DDBJ whole genome shotgun (WGS) entry which is preliminary data.</text>
</comment>
<dbReference type="AlphaFoldDB" id="A0AA37WQG8"/>
<evidence type="ECO:0000313" key="3">
    <source>
        <dbReference type="Proteomes" id="UP001157440"/>
    </source>
</evidence>
<gene>
    <name evidence="2" type="ORF">GCM10007890_12940</name>
</gene>
<dbReference type="Pfam" id="PF18431">
    <property type="entry name" value="RNAse_A_bac"/>
    <property type="match status" value="1"/>
</dbReference>
<accession>A0AA37WQG8</accession>
<keyword evidence="3" id="KW-1185">Reference proteome</keyword>
<sequence length="216" mass="24040">MCLKEIFVARMQWQLVALSVEVKLLRLGLVLYAYNPGQPRVPAGQPDGGQWTNEGGIGEVAVGNDAHFILVGSDDQKYRVDLKAEEGRGGHTLGKHVGKSDDELFERLRKSQSRSWIVDGGMKRDGSFDSIESANDLVNQTLKSNKEAVDRVASGLDDRKFITRSFDYKTGREAYSTDDGVVYMRNTRSVGIESRHDPTSPRGFRIRTAYPLTEGD</sequence>
<organism evidence="2 3">
    <name type="scientific">Methylobacterium tardum</name>
    <dbReference type="NCBI Taxonomy" id="374432"/>
    <lineage>
        <taxon>Bacteria</taxon>
        <taxon>Pseudomonadati</taxon>
        <taxon>Pseudomonadota</taxon>
        <taxon>Alphaproteobacteria</taxon>
        <taxon>Hyphomicrobiales</taxon>
        <taxon>Methylobacteriaceae</taxon>
        <taxon>Methylobacterium</taxon>
    </lineage>
</organism>